<dbReference type="InterPro" id="IPR016024">
    <property type="entry name" value="ARM-type_fold"/>
</dbReference>
<evidence type="ECO:0000259" key="7">
    <source>
        <dbReference type="Pfam" id="PF01471"/>
    </source>
</evidence>
<keyword evidence="10" id="KW-1185">Reference proteome</keyword>
<keyword evidence="2" id="KW-0042">Antenna complex</keyword>
<evidence type="ECO:0000313" key="10">
    <source>
        <dbReference type="Proteomes" id="UP000599391"/>
    </source>
</evidence>
<dbReference type="InterPro" id="IPR036365">
    <property type="entry name" value="PGBD-like_sf"/>
</dbReference>
<evidence type="ECO:0000256" key="2">
    <source>
        <dbReference type="ARBA" id="ARBA00022549"/>
    </source>
</evidence>
<evidence type="ECO:0000313" key="9">
    <source>
        <dbReference type="EMBL" id="MBH8552047.1"/>
    </source>
</evidence>
<dbReference type="Pfam" id="PF01471">
    <property type="entry name" value="PG_binding_1"/>
    <property type="match status" value="1"/>
</dbReference>
<name>A0A8J7L2U1_9CYAN</name>
<evidence type="ECO:0000256" key="6">
    <source>
        <dbReference type="SAM" id="SignalP"/>
    </source>
</evidence>
<evidence type="ECO:0000256" key="1">
    <source>
        <dbReference type="ARBA" id="ARBA00009299"/>
    </source>
</evidence>
<accession>A0A8J7L2U1</accession>
<evidence type="ECO:0000256" key="3">
    <source>
        <dbReference type="ARBA" id="ARBA00022738"/>
    </source>
</evidence>
<sequence>MRQCYSSVLIFTCLTCLGFYPNRASTATPNLLPQKIAQASSKVPTQQGVLKPGSQGLDVKVLQTQLKNLGYYNGSIDGKYSLSTQTAVAKFQKGKNLKRVDGIADLATKRNLRTAMAAKFKPVNSPVIAPFTPTPQPTANTTPQPNQRGIIWWSLSGLGILGSIGALLFLMRWSRQLKQGQQPQTSELKALSPAKEDFVVTPPLQELHNTPNQQGKTASVINQETTKASISTAVVPLEKTSRIPKVNVVEELIKDLRSTDPKTRRKAVWSLSQQGDSRAIQPLINLMIDADSQERSLILAALAEINVRILKPLNRALAISMQDESPQVRQNAIRDLTRVYDVMSQMNQMLSHALEDPDAEVQSTAKYALTQMNKSSLPTQASLPEAIETDIWQDDEIS</sequence>
<dbReference type="Gene3D" id="1.25.10.10">
    <property type="entry name" value="Leucine-rich Repeat Variant"/>
    <property type="match status" value="1"/>
</dbReference>
<dbReference type="InterPro" id="IPR032682">
    <property type="entry name" value="Cnd1_C"/>
</dbReference>
<organism evidence="9 10">
    <name type="scientific">Atlanticothrix silvestris CENA357</name>
    <dbReference type="NCBI Taxonomy" id="1725252"/>
    <lineage>
        <taxon>Bacteria</taxon>
        <taxon>Bacillati</taxon>
        <taxon>Cyanobacteriota</taxon>
        <taxon>Cyanophyceae</taxon>
        <taxon>Nostocales</taxon>
        <taxon>Nodulariaceae</taxon>
        <taxon>Atlanticothrix</taxon>
        <taxon>Atlanticothrix silvestris</taxon>
    </lineage>
</organism>
<feature type="domain" description="Peptidoglycan binding-like" evidence="7">
    <location>
        <begin position="56"/>
        <end position="110"/>
    </location>
</feature>
<protein>
    <submittedName>
        <fullName evidence="9">HEAT repeat domain-containing protein</fullName>
    </submittedName>
</protein>
<dbReference type="Proteomes" id="UP000599391">
    <property type="component" value="Unassembled WGS sequence"/>
</dbReference>
<dbReference type="PANTHER" id="PTHR12697">
    <property type="entry name" value="PBS LYASE HEAT-LIKE PROTEIN"/>
    <property type="match status" value="1"/>
</dbReference>
<dbReference type="Gene3D" id="1.10.101.10">
    <property type="entry name" value="PGBD-like superfamily/PGBD"/>
    <property type="match status" value="1"/>
</dbReference>
<dbReference type="AlphaFoldDB" id="A0A8J7L2U1"/>
<keyword evidence="5" id="KW-1133">Transmembrane helix</keyword>
<feature type="signal peptide" evidence="6">
    <location>
        <begin position="1"/>
        <end position="24"/>
    </location>
</feature>
<dbReference type="InterPro" id="IPR011989">
    <property type="entry name" value="ARM-like"/>
</dbReference>
<dbReference type="GO" id="GO:0016829">
    <property type="term" value="F:lyase activity"/>
    <property type="evidence" value="ECO:0007669"/>
    <property type="project" value="UniProtKB-KW"/>
</dbReference>
<keyword evidence="4" id="KW-0456">Lyase</keyword>
<reference evidence="9 10" key="1">
    <citation type="journal article" date="2021" name="Int. J. Syst. Evol. Microbiol.">
        <title>Amazonocrinis nigriterrae gen. nov., sp. nov., Atlanticothrix silvestris gen. nov., sp. nov. and Dendronalium phyllosphericum gen. nov., sp. nov., nostocacean cyanobacteria from Brazilian environments.</title>
        <authorList>
            <person name="Alvarenga D.O."/>
            <person name="Andreote A.P.D."/>
            <person name="Branco L.H.Z."/>
            <person name="Delbaje E."/>
            <person name="Cruz R.B."/>
            <person name="Varani A.M."/>
            <person name="Fiore M.F."/>
        </authorList>
    </citation>
    <scope>NUCLEOTIDE SEQUENCE [LARGE SCALE GENOMIC DNA]</scope>
    <source>
        <strain evidence="9 10">CENA357</strain>
    </source>
</reference>
<keyword evidence="5" id="KW-0812">Transmembrane</keyword>
<keyword evidence="6" id="KW-0732">Signal</keyword>
<proteinExistence type="inferred from homology"/>
<evidence type="ECO:0000256" key="5">
    <source>
        <dbReference type="SAM" id="Phobius"/>
    </source>
</evidence>
<dbReference type="InterPro" id="IPR036366">
    <property type="entry name" value="PGBDSf"/>
</dbReference>
<dbReference type="EMBL" id="JAECZB010000010">
    <property type="protein sequence ID" value="MBH8552047.1"/>
    <property type="molecule type" value="Genomic_DNA"/>
</dbReference>
<dbReference type="PANTHER" id="PTHR12697:SF5">
    <property type="entry name" value="DEOXYHYPUSINE HYDROXYLASE"/>
    <property type="match status" value="1"/>
</dbReference>
<comment type="caution">
    <text evidence="9">The sequence shown here is derived from an EMBL/GenBank/DDBJ whole genome shotgun (WGS) entry which is preliminary data.</text>
</comment>
<dbReference type="GO" id="GO:0030089">
    <property type="term" value="C:phycobilisome"/>
    <property type="evidence" value="ECO:0007669"/>
    <property type="project" value="UniProtKB-KW"/>
</dbReference>
<feature type="domain" description="Condensin complex subunit 1 C-terminal" evidence="8">
    <location>
        <begin position="295"/>
        <end position="376"/>
    </location>
</feature>
<keyword evidence="3" id="KW-0605">Phycobilisome</keyword>
<dbReference type="InterPro" id="IPR002477">
    <property type="entry name" value="Peptidoglycan-bd-like"/>
</dbReference>
<dbReference type="SUPFAM" id="SSF48371">
    <property type="entry name" value="ARM repeat"/>
    <property type="match status" value="1"/>
</dbReference>
<dbReference type="SUPFAM" id="SSF47090">
    <property type="entry name" value="PGBD-like"/>
    <property type="match status" value="1"/>
</dbReference>
<evidence type="ECO:0000256" key="4">
    <source>
        <dbReference type="ARBA" id="ARBA00023239"/>
    </source>
</evidence>
<evidence type="ECO:0000259" key="8">
    <source>
        <dbReference type="Pfam" id="PF12717"/>
    </source>
</evidence>
<feature type="chain" id="PRO_5035196393" evidence="6">
    <location>
        <begin position="25"/>
        <end position="398"/>
    </location>
</feature>
<feature type="transmembrane region" description="Helical" evidence="5">
    <location>
        <begin position="150"/>
        <end position="171"/>
    </location>
</feature>
<gene>
    <name evidence="9" type="ORF">I8751_06605</name>
</gene>
<dbReference type="Pfam" id="PF12717">
    <property type="entry name" value="Cnd1"/>
    <property type="match status" value="1"/>
</dbReference>
<dbReference type="GO" id="GO:0016491">
    <property type="term" value="F:oxidoreductase activity"/>
    <property type="evidence" value="ECO:0007669"/>
    <property type="project" value="TreeGrafter"/>
</dbReference>
<comment type="similarity">
    <text evidence="1">Belongs to the CpcE/RpcE/PecE family.</text>
</comment>
<keyword evidence="5" id="KW-0472">Membrane</keyword>